<comment type="caution">
    <text evidence="1">The sequence shown here is derived from an EMBL/GenBank/DDBJ whole genome shotgun (WGS) entry which is preliminary data.</text>
</comment>
<sequence length="134" mass="14457">MAACTGCKAGSFPFSYLGLPIGSNMSRIANWQILIDRFKARLSGWKANLLSIGGRLTLINSVLESLVTKAPRNFHGSNGQIPSLLLIKVIKAFHDNEADIDLGGCQTSGAWAKIMGTINHLHSSGIVPLRNIRN</sequence>
<keyword evidence="1" id="KW-0808">Transferase</keyword>
<dbReference type="PANTHER" id="PTHR33116">
    <property type="entry name" value="REVERSE TRANSCRIPTASE ZINC-BINDING DOMAIN-CONTAINING PROTEIN-RELATED-RELATED"/>
    <property type="match status" value="1"/>
</dbReference>
<keyword evidence="1" id="KW-0695">RNA-directed DNA polymerase</keyword>
<dbReference type="AlphaFoldDB" id="A0A699QJP7"/>
<feature type="non-terminal residue" evidence="1">
    <location>
        <position position="134"/>
    </location>
</feature>
<protein>
    <submittedName>
        <fullName evidence="1">RNA-directed DNA polymerase, eukaryota, reverse transcriptase zinc-binding domain protein</fullName>
    </submittedName>
</protein>
<dbReference type="GO" id="GO:0003964">
    <property type="term" value="F:RNA-directed DNA polymerase activity"/>
    <property type="evidence" value="ECO:0007669"/>
    <property type="project" value="UniProtKB-KW"/>
</dbReference>
<organism evidence="1">
    <name type="scientific">Tanacetum cinerariifolium</name>
    <name type="common">Dalmatian daisy</name>
    <name type="synonym">Chrysanthemum cinerariifolium</name>
    <dbReference type="NCBI Taxonomy" id="118510"/>
    <lineage>
        <taxon>Eukaryota</taxon>
        <taxon>Viridiplantae</taxon>
        <taxon>Streptophyta</taxon>
        <taxon>Embryophyta</taxon>
        <taxon>Tracheophyta</taxon>
        <taxon>Spermatophyta</taxon>
        <taxon>Magnoliopsida</taxon>
        <taxon>eudicotyledons</taxon>
        <taxon>Gunneridae</taxon>
        <taxon>Pentapetalae</taxon>
        <taxon>asterids</taxon>
        <taxon>campanulids</taxon>
        <taxon>Asterales</taxon>
        <taxon>Asteraceae</taxon>
        <taxon>Asteroideae</taxon>
        <taxon>Anthemideae</taxon>
        <taxon>Anthemidinae</taxon>
        <taxon>Tanacetum</taxon>
    </lineage>
</organism>
<proteinExistence type="predicted"/>
<dbReference type="EMBL" id="BKCJ011010643">
    <property type="protein sequence ID" value="GFC66350.1"/>
    <property type="molecule type" value="Genomic_DNA"/>
</dbReference>
<dbReference type="PANTHER" id="PTHR33116:SF78">
    <property type="entry name" value="OS12G0587133 PROTEIN"/>
    <property type="match status" value="1"/>
</dbReference>
<evidence type="ECO:0000313" key="1">
    <source>
        <dbReference type="EMBL" id="GFC66350.1"/>
    </source>
</evidence>
<reference evidence="1" key="1">
    <citation type="journal article" date="2019" name="Sci. Rep.">
        <title>Draft genome of Tanacetum cinerariifolium, the natural source of mosquito coil.</title>
        <authorList>
            <person name="Yamashiro T."/>
            <person name="Shiraishi A."/>
            <person name="Satake H."/>
            <person name="Nakayama K."/>
        </authorList>
    </citation>
    <scope>NUCLEOTIDE SEQUENCE</scope>
</reference>
<name>A0A699QJP7_TANCI</name>
<keyword evidence="1" id="KW-0548">Nucleotidyltransferase</keyword>
<gene>
    <name evidence="1" type="ORF">Tci_838320</name>
</gene>
<accession>A0A699QJP7</accession>